<evidence type="ECO:0000256" key="1">
    <source>
        <dbReference type="ARBA" id="ARBA00009776"/>
    </source>
</evidence>
<reference evidence="12" key="1">
    <citation type="submission" date="2020-02" db="EMBL/GenBank/DDBJ databases">
        <authorList>
            <person name="Meier V. D."/>
        </authorList>
    </citation>
    <scope>NUCLEOTIDE SEQUENCE</scope>
    <source>
        <strain evidence="12">AVDCRST_MAG22</strain>
    </source>
</reference>
<evidence type="ECO:0000259" key="11">
    <source>
        <dbReference type="Pfam" id="PF02223"/>
    </source>
</evidence>
<dbReference type="NCBIfam" id="TIGR00041">
    <property type="entry name" value="DTMP_kinase"/>
    <property type="match status" value="1"/>
</dbReference>
<dbReference type="GO" id="GO:0006227">
    <property type="term" value="P:dUDP biosynthetic process"/>
    <property type="evidence" value="ECO:0007669"/>
    <property type="project" value="TreeGrafter"/>
</dbReference>
<feature type="domain" description="Thymidylate kinase-like" evidence="11">
    <location>
        <begin position="1"/>
        <end position="178"/>
    </location>
</feature>
<dbReference type="InterPro" id="IPR018095">
    <property type="entry name" value="Thymidylate_kin_CS"/>
</dbReference>
<evidence type="ECO:0000256" key="10">
    <source>
        <dbReference type="HAMAP-Rule" id="MF_00165"/>
    </source>
</evidence>
<dbReference type="InterPro" id="IPR018094">
    <property type="entry name" value="Thymidylate_kinase"/>
</dbReference>
<evidence type="ECO:0000256" key="6">
    <source>
        <dbReference type="ARBA" id="ARBA00022741"/>
    </source>
</evidence>
<evidence type="ECO:0000256" key="2">
    <source>
        <dbReference type="ARBA" id="ARBA00012980"/>
    </source>
</evidence>
<evidence type="ECO:0000256" key="8">
    <source>
        <dbReference type="ARBA" id="ARBA00022840"/>
    </source>
</evidence>
<dbReference type="SUPFAM" id="SSF52540">
    <property type="entry name" value="P-loop containing nucleoside triphosphate hydrolases"/>
    <property type="match status" value="1"/>
</dbReference>
<dbReference type="InterPro" id="IPR039430">
    <property type="entry name" value="Thymidylate_kin-like_dom"/>
</dbReference>
<sequence length="198" mass="21646">MDFSGKSTLVRALKESLAGTGTHFTREPGGTPVAERIRDVLLDPGVEMDAWTEAYLYAAARADHSRVEILPRLGCGQDVVCERYLDSSLAYQGFGRGLGLEAVRGLNSYAVEAAMPDRTFYLRLDPEERERRAATLGAPLDRIEAVGADFMGRVEGGFEELARREPGRILVLDGTLAPGELADLVVGEMRRLQYTRGG</sequence>
<gene>
    <name evidence="10" type="primary">tmk</name>
    <name evidence="12" type="ORF">AVDCRST_MAG22-465</name>
</gene>
<dbReference type="GO" id="GO:0005524">
    <property type="term" value="F:ATP binding"/>
    <property type="evidence" value="ECO:0007669"/>
    <property type="project" value="UniProtKB-UniRule"/>
</dbReference>
<dbReference type="PANTHER" id="PTHR10344">
    <property type="entry name" value="THYMIDYLATE KINASE"/>
    <property type="match status" value="1"/>
</dbReference>
<keyword evidence="8 10" id="KW-0067">ATP-binding</keyword>
<dbReference type="PANTHER" id="PTHR10344:SF4">
    <property type="entry name" value="UMP-CMP KINASE 2, MITOCHONDRIAL"/>
    <property type="match status" value="1"/>
</dbReference>
<dbReference type="GO" id="GO:0006233">
    <property type="term" value="P:dTDP biosynthetic process"/>
    <property type="evidence" value="ECO:0007669"/>
    <property type="project" value="InterPro"/>
</dbReference>
<evidence type="ECO:0000256" key="5">
    <source>
        <dbReference type="ARBA" id="ARBA00022727"/>
    </source>
</evidence>
<dbReference type="InterPro" id="IPR027417">
    <property type="entry name" value="P-loop_NTPase"/>
</dbReference>
<keyword evidence="7 10" id="KW-0418">Kinase</keyword>
<keyword evidence="6 10" id="KW-0547">Nucleotide-binding</keyword>
<dbReference type="EC" id="2.7.4.9" evidence="2 10"/>
<dbReference type="Pfam" id="PF02223">
    <property type="entry name" value="Thymidylate_kin"/>
    <property type="match status" value="1"/>
</dbReference>
<dbReference type="PROSITE" id="PS01331">
    <property type="entry name" value="THYMIDYLATE_KINASE"/>
    <property type="match status" value="1"/>
</dbReference>
<dbReference type="Gene3D" id="3.40.50.300">
    <property type="entry name" value="P-loop containing nucleotide triphosphate hydrolases"/>
    <property type="match status" value="1"/>
</dbReference>
<dbReference type="HAMAP" id="MF_00165">
    <property type="entry name" value="Thymidylate_kinase"/>
    <property type="match status" value="1"/>
</dbReference>
<evidence type="ECO:0000256" key="4">
    <source>
        <dbReference type="ARBA" id="ARBA00022679"/>
    </source>
</evidence>
<name>A0A6J4NLF4_9ACTN</name>
<comment type="function">
    <text evidence="10">Phosphorylation of dTMP to form dTDP in both de novo and salvage pathways of dTTP synthesis.</text>
</comment>
<dbReference type="AlphaFoldDB" id="A0A6J4NLF4"/>
<protein>
    <recommendedName>
        <fullName evidence="3 10">Thymidylate kinase</fullName>
        <ecNumber evidence="2 10">2.7.4.9</ecNumber>
    </recommendedName>
    <alternativeName>
        <fullName evidence="10">dTMP kinase</fullName>
    </alternativeName>
</protein>
<accession>A0A6J4NLF4</accession>
<comment type="similarity">
    <text evidence="1 10">Belongs to the thymidylate kinase family.</text>
</comment>
<dbReference type="GO" id="GO:0004798">
    <property type="term" value="F:dTMP kinase activity"/>
    <property type="evidence" value="ECO:0007669"/>
    <property type="project" value="UniProtKB-UniRule"/>
</dbReference>
<evidence type="ECO:0000313" key="12">
    <source>
        <dbReference type="EMBL" id="CAA9389177.1"/>
    </source>
</evidence>
<keyword evidence="4 10" id="KW-0808">Transferase</keyword>
<comment type="caution">
    <text evidence="10">Lacks conserved residue(s) required for the propagation of feature annotation.</text>
</comment>
<dbReference type="GO" id="GO:0006235">
    <property type="term" value="P:dTTP biosynthetic process"/>
    <property type="evidence" value="ECO:0007669"/>
    <property type="project" value="UniProtKB-UniRule"/>
</dbReference>
<comment type="catalytic activity">
    <reaction evidence="9 10">
        <text>dTMP + ATP = dTDP + ADP</text>
        <dbReference type="Rhea" id="RHEA:13517"/>
        <dbReference type="ChEBI" id="CHEBI:30616"/>
        <dbReference type="ChEBI" id="CHEBI:58369"/>
        <dbReference type="ChEBI" id="CHEBI:63528"/>
        <dbReference type="ChEBI" id="CHEBI:456216"/>
        <dbReference type="EC" id="2.7.4.9"/>
    </reaction>
</comment>
<proteinExistence type="inferred from homology"/>
<keyword evidence="5 10" id="KW-0545">Nucleotide biosynthesis</keyword>
<dbReference type="EMBL" id="CADCUV010000025">
    <property type="protein sequence ID" value="CAA9389177.1"/>
    <property type="molecule type" value="Genomic_DNA"/>
</dbReference>
<organism evidence="12">
    <name type="scientific">uncultured Rubrobacteraceae bacterium</name>
    <dbReference type="NCBI Taxonomy" id="349277"/>
    <lineage>
        <taxon>Bacteria</taxon>
        <taxon>Bacillati</taxon>
        <taxon>Actinomycetota</taxon>
        <taxon>Rubrobacteria</taxon>
        <taxon>Rubrobacterales</taxon>
        <taxon>Rubrobacteraceae</taxon>
        <taxon>environmental samples</taxon>
    </lineage>
</organism>
<evidence type="ECO:0000256" key="7">
    <source>
        <dbReference type="ARBA" id="ARBA00022777"/>
    </source>
</evidence>
<dbReference type="CDD" id="cd01672">
    <property type="entry name" value="TMPK"/>
    <property type="match status" value="1"/>
</dbReference>
<evidence type="ECO:0000256" key="9">
    <source>
        <dbReference type="ARBA" id="ARBA00048743"/>
    </source>
</evidence>
<evidence type="ECO:0000256" key="3">
    <source>
        <dbReference type="ARBA" id="ARBA00017144"/>
    </source>
</evidence>
<dbReference type="GO" id="GO:0005829">
    <property type="term" value="C:cytosol"/>
    <property type="evidence" value="ECO:0007669"/>
    <property type="project" value="TreeGrafter"/>
</dbReference>